<keyword evidence="2" id="KW-1185">Reference proteome</keyword>
<name>C9L979_BLAHA</name>
<comment type="caution">
    <text evidence="1">The sequence shown here is derived from an EMBL/GenBank/DDBJ whole genome shotgun (WGS) entry which is preliminary data.</text>
</comment>
<evidence type="ECO:0000313" key="1">
    <source>
        <dbReference type="EMBL" id="EEX21225.1"/>
    </source>
</evidence>
<gene>
    <name evidence="1" type="ORF">BLAHAN_05961</name>
</gene>
<accession>C9L979</accession>
<organism evidence="1 2">
    <name type="scientific">Blautia hansenii DSM 20583</name>
    <dbReference type="NCBI Taxonomy" id="537007"/>
    <lineage>
        <taxon>Bacteria</taxon>
        <taxon>Bacillati</taxon>
        <taxon>Bacillota</taxon>
        <taxon>Clostridia</taxon>
        <taxon>Lachnospirales</taxon>
        <taxon>Lachnospiraceae</taxon>
        <taxon>Blautia</taxon>
    </lineage>
</organism>
<reference evidence="1" key="1">
    <citation type="submission" date="2009-09" db="EMBL/GenBank/DDBJ databases">
        <authorList>
            <person name="Weinstock G."/>
            <person name="Sodergren E."/>
            <person name="Clifton S."/>
            <person name="Fulton L."/>
            <person name="Fulton B."/>
            <person name="Courtney L."/>
            <person name="Fronick C."/>
            <person name="Harrison M."/>
            <person name="Strong C."/>
            <person name="Farmer C."/>
            <person name="Delahaunty K."/>
            <person name="Markovic C."/>
            <person name="Hall O."/>
            <person name="Minx P."/>
            <person name="Tomlinson C."/>
            <person name="Mitreva M."/>
            <person name="Nelson J."/>
            <person name="Hou S."/>
            <person name="Wollam A."/>
            <person name="Pepin K.H."/>
            <person name="Johnson M."/>
            <person name="Bhonagiri V."/>
            <person name="Nash W.E."/>
            <person name="Warren W."/>
            <person name="Chinwalla A."/>
            <person name="Mardis E.R."/>
            <person name="Wilson R.K."/>
        </authorList>
    </citation>
    <scope>NUCLEOTIDE SEQUENCE [LARGE SCALE GENOMIC DNA]</scope>
    <source>
        <strain evidence="1">DSM 20583</strain>
    </source>
</reference>
<proteinExistence type="predicted"/>
<dbReference type="Proteomes" id="UP000003755">
    <property type="component" value="Unassembled WGS sequence"/>
</dbReference>
<protein>
    <submittedName>
        <fullName evidence="1">Uncharacterized protein</fullName>
    </submittedName>
</protein>
<sequence length="61" mass="7505">MNFPNTELLLDEQGCQNFLFLEIKKKIMLFIILSQTEFNRNHFYKNERNCLNFIHSIYIFE</sequence>
<evidence type="ECO:0000313" key="2">
    <source>
        <dbReference type="Proteomes" id="UP000003755"/>
    </source>
</evidence>
<dbReference type="EMBL" id="ABYU02000027">
    <property type="protein sequence ID" value="EEX21225.1"/>
    <property type="molecule type" value="Genomic_DNA"/>
</dbReference>
<dbReference type="HOGENOM" id="CLU_2913252_0_0_9"/>
<dbReference type="AlphaFoldDB" id="C9L979"/>